<name>A0ACC1DJD6_9NEOP</name>
<keyword evidence="2" id="KW-1185">Reference proteome</keyword>
<dbReference type="Proteomes" id="UP000824533">
    <property type="component" value="Linkage Group LG01"/>
</dbReference>
<protein>
    <submittedName>
        <fullName evidence="1">Uncharacterized protein</fullName>
    </submittedName>
</protein>
<organism evidence="1 2">
    <name type="scientific">Dendrolimus kikuchii</name>
    <dbReference type="NCBI Taxonomy" id="765133"/>
    <lineage>
        <taxon>Eukaryota</taxon>
        <taxon>Metazoa</taxon>
        <taxon>Ecdysozoa</taxon>
        <taxon>Arthropoda</taxon>
        <taxon>Hexapoda</taxon>
        <taxon>Insecta</taxon>
        <taxon>Pterygota</taxon>
        <taxon>Neoptera</taxon>
        <taxon>Endopterygota</taxon>
        <taxon>Lepidoptera</taxon>
        <taxon>Glossata</taxon>
        <taxon>Ditrysia</taxon>
        <taxon>Bombycoidea</taxon>
        <taxon>Lasiocampidae</taxon>
        <taxon>Dendrolimus</taxon>
    </lineage>
</organism>
<reference evidence="1 2" key="1">
    <citation type="journal article" date="2021" name="Front. Genet.">
        <title>Chromosome-Level Genome Assembly Reveals Significant Gene Expansion in the Toll and IMD Signaling Pathways of Dendrolimus kikuchii.</title>
        <authorList>
            <person name="Zhou J."/>
            <person name="Wu P."/>
            <person name="Xiong Z."/>
            <person name="Liu N."/>
            <person name="Zhao N."/>
            <person name="Ji M."/>
            <person name="Qiu Y."/>
            <person name="Yang B."/>
        </authorList>
    </citation>
    <scope>NUCLEOTIDE SEQUENCE [LARGE SCALE GENOMIC DNA]</scope>
    <source>
        <strain evidence="1">Ann1</strain>
    </source>
</reference>
<gene>
    <name evidence="1" type="ORF">K1T71_000496</name>
</gene>
<evidence type="ECO:0000313" key="2">
    <source>
        <dbReference type="Proteomes" id="UP000824533"/>
    </source>
</evidence>
<evidence type="ECO:0000313" key="1">
    <source>
        <dbReference type="EMBL" id="KAJ0184073.1"/>
    </source>
</evidence>
<sequence length="430" mass="48441">MLRGLLSEGHFSPINEVYRETTRPITKGPPNFKLGNSEKDVTYERCRSEMAGTDVASVQKTFREVANQYSNTMPSLHAEETALLGLDDMELRNIILHVPITARVNVEGEVRVHTENGDINVAVQGDRNKPVILTYHDLGLNYLCFQAFFNYVDMRALLENFCVFHVTAPGQEDGASTLPEDYVYPTIDELANQINYVMGHFGINSFIGFGIGAGANILARFALNNPRKVDLLALINCTSGAAGWIEWAYQKMNSRSLRSRGMTQAVLDYLMWHHFGRFPEERSCDLVQMYRTYFTRSINPTNLAMFIDSYVRRTDLGISRDSATLKVPVLNITGALSPHVEDTVRFNGRLNPNNSTWMKISDSAMVLEEQPAKVSEAFRLFLQGEGFVAPLSPTKIVAFRRLSDSERRRTCRHSPVIRITENPISEAVVC</sequence>
<dbReference type="EMBL" id="CM034387">
    <property type="protein sequence ID" value="KAJ0184073.1"/>
    <property type="molecule type" value="Genomic_DNA"/>
</dbReference>
<proteinExistence type="predicted"/>
<accession>A0ACC1DJD6</accession>
<comment type="caution">
    <text evidence="1">The sequence shown here is derived from an EMBL/GenBank/DDBJ whole genome shotgun (WGS) entry which is preliminary data.</text>
</comment>